<comment type="subcellular location">
    <subcellularLocation>
        <location evidence="1">Nucleus</location>
    </subcellularLocation>
</comment>
<protein>
    <recommendedName>
        <fullName evidence="10">C2H2-type domain-containing protein</fullName>
    </recommendedName>
</protein>
<feature type="domain" description="C2H2-type" evidence="10">
    <location>
        <begin position="353"/>
        <end position="380"/>
    </location>
</feature>
<evidence type="ECO:0000256" key="6">
    <source>
        <dbReference type="ARBA" id="ARBA00023125"/>
    </source>
</evidence>
<evidence type="ECO:0000256" key="5">
    <source>
        <dbReference type="ARBA" id="ARBA00022833"/>
    </source>
</evidence>
<dbReference type="STRING" id="147828.A0A4S2LDK0"/>
<keyword evidence="12" id="KW-1185">Reference proteome</keyword>
<dbReference type="InterPro" id="IPR036236">
    <property type="entry name" value="Znf_C2H2_sf"/>
</dbReference>
<evidence type="ECO:0000256" key="4">
    <source>
        <dbReference type="ARBA" id="ARBA00022771"/>
    </source>
</evidence>
<evidence type="ECO:0000256" key="1">
    <source>
        <dbReference type="ARBA" id="ARBA00004123"/>
    </source>
</evidence>
<keyword evidence="5" id="KW-0862">Zinc</keyword>
<feature type="region of interest" description="Disordered" evidence="9">
    <location>
        <begin position="230"/>
        <end position="267"/>
    </location>
</feature>
<feature type="domain" description="C2H2-type" evidence="10">
    <location>
        <begin position="381"/>
        <end position="408"/>
    </location>
</feature>
<keyword evidence="3" id="KW-0677">Repeat</keyword>
<accession>A0A4S2LDK0</accession>
<feature type="domain" description="C2H2-type" evidence="10">
    <location>
        <begin position="437"/>
        <end position="468"/>
    </location>
</feature>
<dbReference type="FunFam" id="3.30.160.60:FF:001498">
    <property type="entry name" value="Zinc finger protein 404"/>
    <property type="match status" value="1"/>
</dbReference>
<dbReference type="PROSITE" id="PS50157">
    <property type="entry name" value="ZINC_FINGER_C2H2_2"/>
    <property type="match status" value="4"/>
</dbReference>
<dbReference type="GO" id="GO:0000981">
    <property type="term" value="F:DNA-binding transcription factor activity, RNA polymerase II-specific"/>
    <property type="evidence" value="ECO:0007669"/>
    <property type="project" value="TreeGrafter"/>
</dbReference>
<dbReference type="Gene3D" id="3.30.160.60">
    <property type="entry name" value="Classic Zinc Finger"/>
    <property type="match status" value="4"/>
</dbReference>
<evidence type="ECO:0000256" key="3">
    <source>
        <dbReference type="ARBA" id="ARBA00022737"/>
    </source>
</evidence>
<keyword evidence="2" id="KW-0479">Metal-binding</keyword>
<feature type="region of interest" description="Disordered" evidence="9">
    <location>
        <begin position="89"/>
        <end position="120"/>
    </location>
</feature>
<evidence type="ECO:0000256" key="7">
    <source>
        <dbReference type="ARBA" id="ARBA00023242"/>
    </source>
</evidence>
<dbReference type="GO" id="GO:0005634">
    <property type="term" value="C:nucleus"/>
    <property type="evidence" value="ECO:0007669"/>
    <property type="project" value="UniProtKB-SubCell"/>
</dbReference>
<evidence type="ECO:0000256" key="2">
    <source>
        <dbReference type="ARBA" id="ARBA00022723"/>
    </source>
</evidence>
<dbReference type="GO" id="GO:0008270">
    <property type="term" value="F:zinc ion binding"/>
    <property type="evidence" value="ECO:0007669"/>
    <property type="project" value="UniProtKB-KW"/>
</dbReference>
<dbReference type="FunFam" id="3.30.160.60:FF:000110">
    <property type="entry name" value="Zinc finger protein-like"/>
    <property type="match status" value="1"/>
</dbReference>
<dbReference type="PANTHER" id="PTHR23235:SF120">
    <property type="entry name" value="KRUPPEL-LIKE FACTOR 15"/>
    <property type="match status" value="1"/>
</dbReference>
<dbReference type="AlphaFoldDB" id="A0A4S2LDK0"/>
<dbReference type="PROSITE" id="PS00028">
    <property type="entry name" value="ZINC_FINGER_C2H2_1"/>
    <property type="match status" value="3"/>
</dbReference>
<dbReference type="FunFam" id="3.30.160.60:FF:000016">
    <property type="entry name" value="zinc finger protein 37 homolog"/>
    <property type="match status" value="1"/>
</dbReference>
<organism evidence="11 12">
    <name type="scientific">Opisthorchis felineus</name>
    <dbReference type="NCBI Taxonomy" id="147828"/>
    <lineage>
        <taxon>Eukaryota</taxon>
        <taxon>Metazoa</taxon>
        <taxon>Spiralia</taxon>
        <taxon>Lophotrochozoa</taxon>
        <taxon>Platyhelminthes</taxon>
        <taxon>Trematoda</taxon>
        <taxon>Digenea</taxon>
        <taxon>Opisthorchiida</taxon>
        <taxon>Opisthorchiata</taxon>
        <taxon>Opisthorchiidae</taxon>
        <taxon>Opisthorchis</taxon>
    </lineage>
</organism>
<feature type="compositionally biased region" description="Polar residues" evidence="9">
    <location>
        <begin position="230"/>
        <end position="245"/>
    </location>
</feature>
<dbReference type="EMBL" id="SJOL01007924">
    <property type="protein sequence ID" value="TGZ61546.1"/>
    <property type="molecule type" value="Genomic_DNA"/>
</dbReference>
<dbReference type="Pfam" id="PF00096">
    <property type="entry name" value="zf-C2H2"/>
    <property type="match status" value="4"/>
</dbReference>
<sequence>MNFSNQFLDSWNSRFPDAIQLPQLECLKADQFGSLLEQKQAIEFEESKRCAIIDELKQQLDHETFVADFLHKCIQKLGAISQVFSEIDQSDSKSNSSSGTTGRLVGSSTSPTSSVNGSPAAQNSKFLASSSGSTFPLFPQCIASSFIHSASPLLAAAAATSTSPFLLTSNLPPFPCADPIKLDPDPEPLNPRTPNFLLPATDRSSYDAISRLTAPSTLYNNPFNSGSQFSSAFTSHPSLRTQTSPFDGDNANKVEGPLRGSEHCNPSATEAQAAAAAVAAAFGLGFSSVRSGAHNSMLSHSNQVSAFGKQDMHTSCMNVNNVGQITSLHNQPLTGGIENHKEPIVDASVERPYQCTTCSRSFAVKAGLVQHMRTHTDERPYPCMHCGRAFKQKIQLTTHMRVHSGERPYGCRLCGKLFRQQSHVVQHLRTHTGEKPHKCYQCGKAFRQKYSLISHQRRMCRNRAASNPIAAGMTMWISPGAGGNTCNLVKEFSPAKSTATAPVPPPLSSPHASASTPASITTSVHSPFSPYLASPTVSTTPTSISQPTQFHSPTDHQTLDEPICEGRPHSSHLSFTNAPLPRPTAFRHRIELHDSGMSMENHQGAPLHSDEDDTICSPRSARLSNAQQATALGLG</sequence>
<dbReference type="EMBL" id="SJOL01007924">
    <property type="protein sequence ID" value="TGZ61545.1"/>
    <property type="molecule type" value="Genomic_DNA"/>
</dbReference>
<feature type="region of interest" description="Disordered" evidence="9">
    <location>
        <begin position="497"/>
        <end position="557"/>
    </location>
</feature>
<dbReference type="OrthoDB" id="449487at2759"/>
<keyword evidence="4 8" id="KW-0863">Zinc-finger</keyword>
<dbReference type="SUPFAM" id="SSF57667">
    <property type="entry name" value="beta-beta-alpha zinc fingers"/>
    <property type="match status" value="2"/>
</dbReference>
<evidence type="ECO:0000313" key="12">
    <source>
        <dbReference type="Proteomes" id="UP000308267"/>
    </source>
</evidence>
<dbReference type="SMART" id="SM00355">
    <property type="entry name" value="ZnF_C2H2"/>
    <property type="match status" value="4"/>
</dbReference>
<dbReference type="EMBL" id="SJOL01007924">
    <property type="protein sequence ID" value="TGZ61544.1"/>
    <property type="molecule type" value="Genomic_DNA"/>
</dbReference>
<evidence type="ECO:0000256" key="9">
    <source>
        <dbReference type="SAM" id="MobiDB-lite"/>
    </source>
</evidence>
<evidence type="ECO:0000259" key="10">
    <source>
        <dbReference type="PROSITE" id="PS50157"/>
    </source>
</evidence>
<feature type="compositionally biased region" description="Low complexity" evidence="9">
    <location>
        <begin position="534"/>
        <end position="548"/>
    </location>
</feature>
<keyword evidence="6" id="KW-0238">DNA-binding</keyword>
<feature type="domain" description="C2H2-type" evidence="10">
    <location>
        <begin position="409"/>
        <end position="436"/>
    </location>
</feature>
<keyword evidence="7" id="KW-0539">Nucleus</keyword>
<comment type="caution">
    <text evidence="11">The sequence shown here is derived from an EMBL/GenBank/DDBJ whole genome shotgun (WGS) entry which is preliminary data.</text>
</comment>
<gene>
    <name evidence="11" type="ORF">CRM22_007952</name>
</gene>
<reference evidence="11 12" key="1">
    <citation type="journal article" date="2019" name="BMC Genomics">
        <title>New insights from Opisthorchis felineus genome: update on genomics of the epidemiologically important liver flukes.</title>
        <authorList>
            <person name="Ershov N.I."/>
            <person name="Mordvinov V.A."/>
            <person name="Prokhortchouk E.B."/>
            <person name="Pakharukova M.Y."/>
            <person name="Gunbin K.V."/>
            <person name="Ustyantsev K."/>
            <person name="Genaev M.A."/>
            <person name="Blinov A.G."/>
            <person name="Mazur A."/>
            <person name="Boulygina E."/>
            <person name="Tsygankova S."/>
            <person name="Khrameeva E."/>
            <person name="Chekanov N."/>
            <person name="Fan G."/>
            <person name="Xiao A."/>
            <person name="Zhang H."/>
            <person name="Xu X."/>
            <person name="Yang H."/>
            <person name="Solovyev V."/>
            <person name="Lee S.M."/>
            <person name="Liu X."/>
            <person name="Afonnikov D.A."/>
            <person name="Skryabin K.G."/>
        </authorList>
    </citation>
    <scope>NUCLEOTIDE SEQUENCE [LARGE SCALE GENOMIC DNA]</scope>
    <source>
        <strain evidence="11">AK-0245</strain>
        <tissue evidence="11">Whole organism</tissue>
    </source>
</reference>
<name>A0A4S2LDK0_OPIFE</name>
<proteinExistence type="predicted"/>
<dbReference type="FunFam" id="3.30.160.60:FF:000902">
    <property type="entry name" value="Zinc finger protein 445"/>
    <property type="match status" value="1"/>
</dbReference>
<feature type="compositionally biased region" description="Low complexity" evidence="9">
    <location>
        <begin position="105"/>
        <end position="119"/>
    </location>
</feature>
<dbReference type="InterPro" id="IPR013087">
    <property type="entry name" value="Znf_C2H2_type"/>
</dbReference>
<dbReference type="GO" id="GO:0000978">
    <property type="term" value="F:RNA polymerase II cis-regulatory region sequence-specific DNA binding"/>
    <property type="evidence" value="ECO:0007669"/>
    <property type="project" value="TreeGrafter"/>
</dbReference>
<feature type="compositionally biased region" description="Low complexity" evidence="9">
    <location>
        <begin position="509"/>
        <end position="523"/>
    </location>
</feature>
<dbReference type="PANTHER" id="PTHR23235">
    <property type="entry name" value="KRUEPPEL-LIKE TRANSCRIPTION FACTOR"/>
    <property type="match status" value="1"/>
</dbReference>
<dbReference type="Proteomes" id="UP000308267">
    <property type="component" value="Unassembled WGS sequence"/>
</dbReference>
<evidence type="ECO:0000313" key="11">
    <source>
        <dbReference type="EMBL" id="TGZ61545.1"/>
    </source>
</evidence>
<feature type="region of interest" description="Disordered" evidence="9">
    <location>
        <begin position="598"/>
        <end position="617"/>
    </location>
</feature>
<evidence type="ECO:0000256" key="8">
    <source>
        <dbReference type="PROSITE-ProRule" id="PRU00042"/>
    </source>
</evidence>